<sequence length="110" mass="11788">MTVFALLRVTPVTDDDITADVAAAIDALEDYDVEYRTTPMATILEAEDVHELFAACASAHEAVGTAEIQTTVQVEEKREVEMAAEDKVDAVESELGREARSEGGIDGDGD</sequence>
<name>A0A1I1KFT0_NATHA</name>
<evidence type="ECO:0000313" key="5">
    <source>
        <dbReference type="Proteomes" id="UP000199161"/>
    </source>
</evidence>
<evidence type="ECO:0000256" key="2">
    <source>
        <dbReference type="SAM" id="MobiDB-lite"/>
    </source>
</evidence>
<feature type="domain" description="Thiamine-binding protein" evidence="3">
    <location>
        <begin position="7"/>
        <end position="92"/>
    </location>
</feature>
<protein>
    <submittedName>
        <fullName evidence="4">Uncharacterized conserved protein YqgV, UPF0045/DUF77 family</fullName>
    </submittedName>
</protein>
<comment type="similarity">
    <text evidence="1">Belongs to the UPF0045 family.</text>
</comment>
<dbReference type="SUPFAM" id="SSF89957">
    <property type="entry name" value="MTH1187/YkoF-like"/>
    <property type="match status" value="1"/>
</dbReference>
<keyword evidence="5" id="KW-1185">Reference proteome</keyword>
<evidence type="ECO:0000256" key="1">
    <source>
        <dbReference type="ARBA" id="ARBA00010272"/>
    </source>
</evidence>
<dbReference type="Pfam" id="PF01910">
    <property type="entry name" value="Thiamine_BP"/>
    <property type="match status" value="1"/>
</dbReference>
<accession>A0A1I1KFT0</accession>
<feature type="compositionally biased region" description="Basic and acidic residues" evidence="2">
    <location>
        <begin position="85"/>
        <end position="103"/>
    </location>
</feature>
<dbReference type="InterPro" id="IPR051614">
    <property type="entry name" value="UPF0045_domain"/>
</dbReference>
<dbReference type="PANTHER" id="PTHR33777:SF1">
    <property type="entry name" value="UPF0045 PROTEIN ECM15"/>
    <property type="match status" value="1"/>
</dbReference>
<dbReference type="InterPro" id="IPR002767">
    <property type="entry name" value="Thiamine_BP"/>
</dbReference>
<dbReference type="Proteomes" id="UP000199161">
    <property type="component" value="Unassembled WGS sequence"/>
</dbReference>
<dbReference type="PANTHER" id="PTHR33777">
    <property type="entry name" value="UPF0045 PROTEIN ECM15"/>
    <property type="match status" value="1"/>
</dbReference>
<reference evidence="5" key="1">
    <citation type="submission" date="2016-10" db="EMBL/GenBank/DDBJ databases">
        <authorList>
            <person name="Varghese N."/>
            <person name="Submissions S."/>
        </authorList>
    </citation>
    <scope>NUCLEOTIDE SEQUENCE [LARGE SCALE GENOMIC DNA]</scope>
    <source>
        <strain evidence="5">DSM 13078</strain>
    </source>
</reference>
<dbReference type="OrthoDB" id="10763at2157"/>
<evidence type="ECO:0000313" key="4">
    <source>
        <dbReference type="EMBL" id="SFC56320.1"/>
    </source>
</evidence>
<proteinExistence type="inferred from homology"/>
<dbReference type="GO" id="GO:0005829">
    <property type="term" value="C:cytosol"/>
    <property type="evidence" value="ECO:0007669"/>
    <property type="project" value="TreeGrafter"/>
</dbReference>
<gene>
    <name evidence="4" type="ORF">SAMN05444422_110130</name>
</gene>
<dbReference type="AlphaFoldDB" id="A0A1I1KFT0"/>
<feature type="region of interest" description="Disordered" evidence="2">
    <location>
        <begin position="85"/>
        <end position="110"/>
    </location>
</feature>
<evidence type="ECO:0000259" key="3">
    <source>
        <dbReference type="Pfam" id="PF01910"/>
    </source>
</evidence>
<dbReference type="EMBL" id="FOKW01000010">
    <property type="protein sequence ID" value="SFC56320.1"/>
    <property type="molecule type" value="Genomic_DNA"/>
</dbReference>
<dbReference type="InterPro" id="IPR029756">
    <property type="entry name" value="MTH1187/YkoF-like"/>
</dbReference>
<dbReference type="RefSeq" id="WP_089789403.1">
    <property type="nucleotide sequence ID" value="NZ_FOKW01000010.1"/>
</dbReference>
<organism evidence="4 5">
    <name type="scientific">Natronobacterium haloterrestre</name>
    <name type="common">Halobiforma haloterrestris</name>
    <dbReference type="NCBI Taxonomy" id="148448"/>
    <lineage>
        <taxon>Archaea</taxon>
        <taxon>Methanobacteriati</taxon>
        <taxon>Methanobacteriota</taxon>
        <taxon>Stenosarchaea group</taxon>
        <taxon>Halobacteria</taxon>
        <taxon>Halobacteriales</taxon>
        <taxon>Natrialbaceae</taxon>
        <taxon>Natronobacterium</taxon>
    </lineage>
</organism>
<dbReference type="Gene3D" id="3.30.70.930">
    <property type="match status" value="1"/>
</dbReference>